<accession>A0A0L8GR77</accession>
<gene>
    <name evidence="1" type="ORF">OCBIM_22029533mg</name>
</gene>
<evidence type="ECO:0000313" key="1">
    <source>
        <dbReference type="EMBL" id="KOF79392.1"/>
    </source>
</evidence>
<proteinExistence type="predicted"/>
<name>A0A0L8GR77_OCTBM</name>
<reference evidence="1" key="1">
    <citation type="submission" date="2015-07" db="EMBL/GenBank/DDBJ databases">
        <title>MeaNS - Measles Nucleotide Surveillance Program.</title>
        <authorList>
            <person name="Tran T."/>
            <person name="Druce J."/>
        </authorList>
    </citation>
    <scope>NUCLEOTIDE SEQUENCE</scope>
    <source>
        <strain evidence="1">UCB-OBI-ISO-001</strain>
        <tissue evidence="1">Gonad</tissue>
    </source>
</reference>
<organism evidence="1">
    <name type="scientific">Octopus bimaculoides</name>
    <name type="common">California two-spotted octopus</name>
    <dbReference type="NCBI Taxonomy" id="37653"/>
    <lineage>
        <taxon>Eukaryota</taxon>
        <taxon>Metazoa</taxon>
        <taxon>Spiralia</taxon>
        <taxon>Lophotrochozoa</taxon>
        <taxon>Mollusca</taxon>
        <taxon>Cephalopoda</taxon>
        <taxon>Coleoidea</taxon>
        <taxon>Octopodiformes</taxon>
        <taxon>Octopoda</taxon>
        <taxon>Incirrata</taxon>
        <taxon>Octopodidae</taxon>
        <taxon>Octopus</taxon>
    </lineage>
</organism>
<protein>
    <submittedName>
        <fullName evidence="1">Uncharacterized protein</fullName>
    </submittedName>
</protein>
<sequence>MLARKLALVLEIRRGKWIQRPIQLCKDIKRMLQKCLKEKLTTCKAQTGSRVTVITTR</sequence>
<dbReference type="EMBL" id="KQ420776">
    <property type="protein sequence ID" value="KOF79392.1"/>
    <property type="molecule type" value="Genomic_DNA"/>
</dbReference>
<dbReference type="AlphaFoldDB" id="A0A0L8GR77"/>